<dbReference type="InterPro" id="IPR005835">
    <property type="entry name" value="NTP_transferase_dom"/>
</dbReference>
<dbReference type="InterPro" id="IPR029044">
    <property type="entry name" value="Nucleotide-diphossugar_trans"/>
</dbReference>
<organism evidence="2 3">
    <name type="scientific">Clostridium fermenticellae</name>
    <dbReference type="NCBI Taxonomy" id="2068654"/>
    <lineage>
        <taxon>Bacteria</taxon>
        <taxon>Bacillati</taxon>
        <taxon>Bacillota</taxon>
        <taxon>Clostridia</taxon>
        <taxon>Eubacteriales</taxon>
        <taxon>Clostridiaceae</taxon>
        <taxon>Clostridium</taxon>
    </lineage>
</organism>
<sequence length="235" mass="27034">MQAVILVGGLGTRLKGIVNDKPKPMALANNRPFLEYLINKLKNSGITDIVLAAGYMAEYIKDYFEDGKDFGVSIGYSIESKQLGTGGALKNAERLLHSEDILILNGDTYFNINFNDMYAFHKRNKSYFTMALRRVDDVSRYGTVECNYKNVVTKFIEKDDYLHSNYINGGIYIINKKILKYIAADRKVSLENQVIPKVMKYEYIYGFKSKDYFIDIGIPEDYFKFCEDMKRGMIK</sequence>
<dbReference type="AlphaFoldDB" id="A0A386H0X7"/>
<keyword evidence="3" id="KW-1185">Reference proteome</keyword>
<dbReference type="RefSeq" id="WP_119970038.1">
    <property type="nucleotide sequence ID" value="NZ_CP032416.1"/>
</dbReference>
<proteinExistence type="predicted"/>
<name>A0A386H0X7_9CLOT</name>
<dbReference type="OrthoDB" id="9803871at2"/>
<dbReference type="CDD" id="cd06915">
    <property type="entry name" value="NTP_transferase_WcbM_like"/>
    <property type="match status" value="1"/>
</dbReference>
<feature type="domain" description="Nucleotidyl transferase" evidence="1">
    <location>
        <begin position="3"/>
        <end position="229"/>
    </location>
</feature>
<dbReference type="KEGG" id="cfer:D4Z93_01725"/>
<dbReference type="PANTHER" id="PTHR22572">
    <property type="entry name" value="SUGAR-1-PHOSPHATE GUANYL TRANSFERASE"/>
    <property type="match status" value="1"/>
</dbReference>
<dbReference type="EMBL" id="CP032416">
    <property type="protein sequence ID" value="AYD39329.1"/>
    <property type="molecule type" value="Genomic_DNA"/>
</dbReference>
<dbReference type="Gene3D" id="3.90.550.10">
    <property type="entry name" value="Spore Coat Polysaccharide Biosynthesis Protein SpsA, Chain A"/>
    <property type="match status" value="1"/>
</dbReference>
<dbReference type="InterPro" id="IPR050486">
    <property type="entry name" value="Mannose-1P_guanyltransferase"/>
</dbReference>
<evidence type="ECO:0000259" key="1">
    <source>
        <dbReference type="Pfam" id="PF00483"/>
    </source>
</evidence>
<dbReference type="Proteomes" id="UP000266301">
    <property type="component" value="Chromosome"/>
</dbReference>
<reference evidence="2 3" key="1">
    <citation type="journal article" date="2019" name="Int. J. Syst. Evol. Microbiol.">
        <title>Clostridium fermenticellae sp. nov., isolated from the mud in a fermentation cellar for the production of the Chinese liquor, baijiu.</title>
        <authorList>
            <person name="Xu P.X."/>
            <person name="Chai L.J."/>
            <person name="Qiu T."/>
            <person name="Zhang X.J."/>
            <person name="Lu Z.M."/>
            <person name="Xiao C."/>
            <person name="Wang S.T."/>
            <person name="Shen C.H."/>
            <person name="Shi J.S."/>
            <person name="Xu Z.H."/>
        </authorList>
    </citation>
    <scope>NUCLEOTIDE SEQUENCE [LARGE SCALE GENOMIC DNA]</scope>
    <source>
        <strain evidence="2 3">JN500901</strain>
    </source>
</reference>
<evidence type="ECO:0000313" key="2">
    <source>
        <dbReference type="EMBL" id="AYD39329.1"/>
    </source>
</evidence>
<protein>
    <submittedName>
        <fullName evidence="2">Nucleoside-diphosphate-sugar pyrophosphorylase</fullName>
    </submittedName>
</protein>
<evidence type="ECO:0000313" key="3">
    <source>
        <dbReference type="Proteomes" id="UP000266301"/>
    </source>
</evidence>
<gene>
    <name evidence="2" type="ORF">D4Z93_01725</name>
</gene>
<dbReference type="SUPFAM" id="SSF53448">
    <property type="entry name" value="Nucleotide-diphospho-sugar transferases"/>
    <property type="match status" value="1"/>
</dbReference>
<dbReference type="Pfam" id="PF00483">
    <property type="entry name" value="NTP_transferase"/>
    <property type="match status" value="1"/>
</dbReference>
<accession>A0A386H0X7</accession>